<evidence type="ECO:0000313" key="2">
    <source>
        <dbReference type="EMBL" id="MFC3877268.1"/>
    </source>
</evidence>
<gene>
    <name evidence="2" type="ORF">ACFOSX_08500</name>
</gene>
<sequence>MKKRVVQFALCCLIGSLAYGQTKVEKTKKSINASKDVTIDLNTNYVEIEIDTWNQNTVEVEAYIESTKLSKDELQKALKSWGLEISGSGDYVSINSKGGLAGGLFSEGDYANELRDLEIRLADLPDIPNIPNLPEMNFAITEMPNMSEFPEMPELPELPEGVSSVQFDYDRYKKEGDTYLEKWSSEYEAKYGKEYKEKMKKWAKEFEASGFQEKMEKWGEEFGKKFEGKWSKEMEAWGKKFGEQFGKDFEKNMENWGKEFEKSFGKDFEKRMEAWGENLAKSLEARSEAMEKREESLAKRLESMEERQEALAERNEARRSALNNRALFRSRGTNSDVKKVIKIKMPKKAKLKLNVRHGELKMSSVIYNAKGDISHSKVLAQHIDGSSTSINASYSQVLIDEWNKGSLNLKYVDDAVLNKVSGLSLTSKSSNINIDYLSGNNMINGSFGELAIHNIMDDFNNLNVVLENSDAWLKLPKTDYSLMYSGERSKLNDKLMTKKVVNSDSGKSIIINAKFSNVTIE</sequence>
<dbReference type="Proteomes" id="UP001595812">
    <property type="component" value="Unassembled WGS sequence"/>
</dbReference>
<evidence type="ECO:0008006" key="4">
    <source>
        <dbReference type="Google" id="ProtNLM"/>
    </source>
</evidence>
<dbReference type="RefSeq" id="WP_386099234.1">
    <property type="nucleotide sequence ID" value="NZ_JBHSAT010000004.1"/>
</dbReference>
<protein>
    <recommendedName>
        <fullName evidence="4">Adhesin domain-containing protein</fullName>
    </recommendedName>
</protein>
<comment type="caution">
    <text evidence="2">The sequence shown here is derived from an EMBL/GenBank/DDBJ whole genome shotgun (WGS) entry which is preliminary data.</text>
</comment>
<accession>A0ABV8AH15</accession>
<organism evidence="2 3">
    <name type="scientific">Winogradskyella maritima</name>
    <dbReference type="NCBI Taxonomy" id="1517766"/>
    <lineage>
        <taxon>Bacteria</taxon>
        <taxon>Pseudomonadati</taxon>
        <taxon>Bacteroidota</taxon>
        <taxon>Flavobacteriia</taxon>
        <taxon>Flavobacteriales</taxon>
        <taxon>Flavobacteriaceae</taxon>
        <taxon>Winogradskyella</taxon>
    </lineage>
</organism>
<reference evidence="3" key="1">
    <citation type="journal article" date="2019" name="Int. J. Syst. Evol. Microbiol.">
        <title>The Global Catalogue of Microorganisms (GCM) 10K type strain sequencing project: providing services to taxonomists for standard genome sequencing and annotation.</title>
        <authorList>
            <consortium name="The Broad Institute Genomics Platform"/>
            <consortium name="The Broad Institute Genome Sequencing Center for Infectious Disease"/>
            <person name="Wu L."/>
            <person name="Ma J."/>
        </authorList>
    </citation>
    <scope>NUCLEOTIDE SEQUENCE [LARGE SCALE GENOMIC DNA]</scope>
    <source>
        <strain evidence="3">CECT 8979</strain>
    </source>
</reference>
<evidence type="ECO:0000313" key="3">
    <source>
        <dbReference type="Proteomes" id="UP001595812"/>
    </source>
</evidence>
<dbReference type="EMBL" id="JBHSAT010000004">
    <property type="protein sequence ID" value="MFC3877268.1"/>
    <property type="molecule type" value="Genomic_DNA"/>
</dbReference>
<keyword evidence="1" id="KW-0175">Coiled coil</keyword>
<evidence type="ECO:0000256" key="1">
    <source>
        <dbReference type="SAM" id="Coils"/>
    </source>
</evidence>
<name>A0ABV8AH15_9FLAO</name>
<proteinExistence type="predicted"/>
<feature type="coiled-coil region" evidence="1">
    <location>
        <begin position="280"/>
        <end position="318"/>
    </location>
</feature>
<keyword evidence="3" id="KW-1185">Reference proteome</keyword>